<dbReference type="AlphaFoldDB" id="A0A6P2XEN4"/>
<dbReference type="GO" id="GO:0009289">
    <property type="term" value="C:pilus"/>
    <property type="evidence" value="ECO:0007669"/>
    <property type="project" value="InterPro"/>
</dbReference>
<evidence type="ECO:0000313" key="3">
    <source>
        <dbReference type="Proteomes" id="UP000494110"/>
    </source>
</evidence>
<dbReference type="InterPro" id="IPR000259">
    <property type="entry name" value="Adhesion_dom_fimbrial"/>
</dbReference>
<gene>
    <name evidence="2" type="ORF">BLA39750_03033</name>
</gene>
<evidence type="ECO:0000313" key="2">
    <source>
        <dbReference type="EMBL" id="VWD08131.1"/>
    </source>
</evidence>
<accession>A0A6P2XEN4</accession>
<sequence length="343" mass="36997">MSGGARRDHGVRTIGAWLRWAMFAVLVAAVQPAFAVRCVTSSGATSMTEPIGGVSSYPTDAPDGYVIWVSPVRTTTGFCFKDLGGKGNIDIPDPISFYANPNKQNPAAWGLEIGIRYQGQDYFGAGSQPGTGVPTGKTVPPCTDRELSAGRCPKIPIDIAYQVVVRKRGSWVQPPSDIYTVFQFDGAKGLNAINPSFQYRLSGLRNLKPTPCFVDVLVTPEPGIINFGQVQSVGNGFLPAVPRKRFSLSLTKKCNVAVRVDGYFETSFPVRNGLLVPAKDSNFGIGIEDSTGKAVPFNEQFTLAQFPANVMNQSVLMDAVLKSFGPPKIGRFDATATIRLFIY</sequence>
<dbReference type="Pfam" id="PF00419">
    <property type="entry name" value="Fimbrial"/>
    <property type="match status" value="1"/>
</dbReference>
<dbReference type="Proteomes" id="UP000494110">
    <property type="component" value="Unassembled WGS sequence"/>
</dbReference>
<dbReference type="SUPFAM" id="SSF49401">
    <property type="entry name" value="Bacterial adhesins"/>
    <property type="match status" value="1"/>
</dbReference>
<feature type="domain" description="Fimbrial-type adhesion" evidence="1">
    <location>
        <begin position="209"/>
        <end position="340"/>
    </location>
</feature>
<organism evidence="2 3">
    <name type="scientific">Burkholderia lata (strain ATCC 17760 / DSM 23089 / LMG 22485 / NCIMB 9086 / R18194 / 383)</name>
    <dbReference type="NCBI Taxonomy" id="482957"/>
    <lineage>
        <taxon>Bacteria</taxon>
        <taxon>Pseudomonadati</taxon>
        <taxon>Pseudomonadota</taxon>
        <taxon>Betaproteobacteria</taxon>
        <taxon>Burkholderiales</taxon>
        <taxon>Burkholderiaceae</taxon>
        <taxon>Burkholderia</taxon>
        <taxon>Burkholderia cepacia complex</taxon>
    </lineage>
</organism>
<dbReference type="InterPro" id="IPR008966">
    <property type="entry name" value="Adhesion_dom_sf"/>
</dbReference>
<dbReference type="RefSeq" id="WP_175012922.1">
    <property type="nucleotide sequence ID" value="NZ_CABVQN010000013.1"/>
</dbReference>
<protein>
    <submittedName>
        <fullName evidence="2">Fimbrial protein</fullName>
    </submittedName>
</protein>
<name>A0A6P2XEN4_BURL3</name>
<dbReference type="GO" id="GO:0007155">
    <property type="term" value="P:cell adhesion"/>
    <property type="evidence" value="ECO:0007669"/>
    <property type="project" value="InterPro"/>
</dbReference>
<reference evidence="2 3" key="1">
    <citation type="submission" date="2019-09" db="EMBL/GenBank/DDBJ databases">
        <authorList>
            <person name="Depoorter E."/>
        </authorList>
    </citation>
    <scope>NUCLEOTIDE SEQUENCE [LARGE SCALE GENOMIC DNA]</scope>
    <source>
        <strain evidence="2">R-39750</strain>
    </source>
</reference>
<dbReference type="EMBL" id="CABVQN010000013">
    <property type="protein sequence ID" value="VWD08131.1"/>
    <property type="molecule type" value="Genomic_DNA"/>
</dbReference>
<evidence type="ECO:0000259" key="1">
    <source>
        <dbReference type="Pfam" id="PF00419"/>
    </source>
</evidence>
<proteinExistence type="predicted"/>